<dbReference type="SUPFAM" id="SSF53927">
    <property type="entry name" value="Cytidine deaminase-like"/>
    <property type="match status" value="1"/>
</dbReference>
<dbReference type="GO" id="GO:0008703">
    <property type="term" value="F:5-amino-6-(5-phosphoribosylamino)uracil reductase activity"/>
    <property type="evidence" value="ECO:0007669"/>
    <property type="project" value="UniProtKB-EC"/>
</dbReference>
<evidence type="ECO:0000259" key="17">
    <source>
        <dbReference type="PROSITE" id="PS51747"/>
    </source>
</evidence>
<dbReference type="PROSITE" id="PS51747">
    <property type="entry name" value="CYT_DCMP_DEAMINASES_2"/>
    <property type="match status" value="1"/>
</dbReference>
<comment type="pathway">
    <text evidence="2 13">Cofactor biosynthesis; riboflavin biosynthesis; 5-amino-6-(D-ribitylamino)uracil from GTP: step 2/4.</text>
</comment>
<evidence type="ECO:0000256" key="2">
    <source>
        <dbReference type="ARBA" id="ARBA00004882"/>
    </source>
</evidence>
<feature type="binding site" evidence="15">
    <location>
        <position position="304"/>
    </location>
    <ligand>
        <name>substrate</name>
    </ligand>
</feature>
<proteinExistence type="inferred from homology"/>
<keyword evidence="8 13" id="KW-0378">Hydrolase</keyword>
<feature type="binding site" evidence="15">
    <location>
        <position position="196"/>
    </location>
    <ligand>
        <name>substrate</name>
    </ligand>
</feature>
<dbReference type="EC" id="1.1.1.193" evidence="13"/>
<feature type="binding site" evidence="15">
    <location>
        <position position="182"/>
    </location>
    <ligand>
        <name>NADP(+)</name>
        <dbReference type="ChEBI" id="CHEBI:58349"/>
    </ligand>
</feature>
<evidence type="ECO:0000256" key="7">
    <source>
        <dbReference type="ARBA" id="ARBA00022723"/>
    </source>
</evidence>
<feature type="active site" description="Proton donor" evidence="14">
    <location>
        <position position="62"/>
    </location>
</feature>
<feature type="binding site" evidence="15">
    <location>
        <position position="208"/>
    </location>
    <ligand>
        <name>NADP(+)</name>
        <dbReference type="ChEBI" id="CHEBI:58349"/>
    </ligand>
</feature>
<organism evidence="18 19">
    <name type="scientific">Prosthecochloris marina</name>
    <dbReference type="NCBI Taxonomy" id="2017681"/>
    <lineage>
        <taxon>Bacteria</taxon>
        <taxon>Pseudomonadati</taxon>
        <taxon>Chlorobiota</taxon>
        <taxon>Chlorobiia</taxon>
        <taxon>Chlorobiales</taxon>
        <taxon>Chlorobiaceae</taxon>
        <taxon>Prosthecochloris</taxon>
    </lineage>
</organism>
<dbReference type="InterPro" id="IPR002734">
    <property type="entry name" value="RibDG_C"/>
</dbReference>
<dbReference type="InterPro" id="IPR016193">
    <property type="entry name" value="Cytidine_deaminase-like"/>
</dbReference>
<dbReference type="GO" id="GO:0008270">
    <property type="term" value="F:zinc ion binding"/>
    <property type="evidence" value="ECO:0007669"/>
    <property type="project" value="InterPro"/>
</dbReference>
<dbReference type="SUPFAM" id="SSF53597">
    <property type="entry name" value="Dihydrofolate reductase-like"/>
    <property type="match status" value="1"/>
</dbReference>
<feature type="binding site" evidence="15">
    <location>
        <position position="180"/>
    </location>
    <ligand>
        <name>substrate</name>
    </ligand>
</feature>
<comment type="cofactor">
    <cofactor evidence="13 16">
        <name>Zn(2+)</name>
        <dbReference type="ChEBI" id="CHEBI:29105"/>
    </cofactor>
    <text evidence="13 16">Binds 1 zinc ion.</text>
</comment>
<evidence type="ECO:0000256" key="8">
    <source>
        <dbReference type="ARBA" id="ARBA00022801"/>
    </source>
</evidence>
<feature type="binding site" evidence="15">
    <location>
        <position position="216"/>
    </location>
    <ligand>
        <name>substrate</name>
    </ligand>
</feature>
<feature type="binding site" evidence="15">
    <location>
        <position position="212"/>
    </location>
    <ligand>
        <name>NADP(+)</name>
        <dbReference type="ChEBI" id="CHEBI:58349"/>
    </ligand>
</feature>
<feature type="binding site" evidence="16">
    <location>
        <position position="87"/>
    </location>
    <ligand>
        <name>Zn(2+)</name>
        <dbReference type="ChEBI" id="CHEBI:29105"/>
        <note>catalytic</note>
    </ligand>
</feature>
<dbReference type="PANTHER" id="PTHR38011:SF7">
    <property type="entry name" value="2,5-DIAMINO-6-RIBOSYLAMINO-4(3H)-PYRIMIDINONE 5'-PHOSPHATE REDUCTASE"/>
    <property type="match status" value="1"/>
</dbReference>
<feature type="domain" description="CMP/dCMP-type deaminase" evidence="17">
    <location>
        <begin position="11"/>
        <end position="135"/>
    </location>
</feature>
<dbReference type="InterPro" id="IPR004794">
    <property type="entry name" value="Eubact_RibD"/>
</dbReference>
<dbReference type="Gene3D" id="3.40.140.10">
    <property type="entry name" value="Cytidine Deaminase, domain 2"/>
    <property type="match status" value="1"/>
</dbReference>
<evidence type="ECO:0000256" key="10">
    <source>
        <dbReference type="ARBA" id="ARBA00022857"/>
    </source>
</evidence>
<name>A0A317T7I6_9CHLB</name>
<gene>
    <name evidence="18" type="primary">ribD</name>
    <name evidence="18" type="ORF">CR164_07975</name>
</gene>
<keyword evidence="12" id="KW-0511">Multifunctional enzyme</keyword>
<feature type="binding site" evidence="16">
    <location>
        <position position="96"/>
    </location>
    <ligand>
        <name>Zn(2+)</name>
        <dbReference type="ChEBI" id="CHEBI:29105"/>
        <note>catalytic</note>
    </ligand>
</feature>
<dbReference type="GO" id="GO:0008835">
    <property type="term" value="F:diaminohydroxyphosphoribosylaminopyrimidine deaminase activity"/>
    <property type="evidence" value="ECO:0007669"/>
    <property type="project" value="UniProtKB-EC"/>
</dbReference>
<comment type="catalytic activity">
    <reaction evidence="13">
        <text>5-amino-6-(5-phospho-D-ribitylamino)uracil + NADP(+) = 5-amino-6-(5-phospho-D-ribosylamino)uracil + NADPH + H(+)</text>
        <dbReference type="Rhea" id="RHEA:17845"/>
        <dbReference type="ChEBI" id="CHEBI:15378"/>
        <dbReference type="ChEBI" id="CHEBI:57783"/>
        <dbReference type="ChEBI" id="CHEBI:58349"/>
        <dbReference type="ChEBI" id="CHEBI:58421"/>
        <dbReference type="ChEBI" id="CHEBI:58453"/>
        <dbReference type="EC" id="1.1.1.193"/>
    </reaction>
</comment>
<keyword evidence="10 13" id="KW-0521">NADP</keyword>
<sequence>MAVKKTRRDLQHHEHFMSRCLQLARKGAGYVSPNPMVGSVLVVDNRIVGEGFHQRFGGPHAEVNAIACVDDEALLPRSTLYVNLEPCSHHGKTPPCSDLIIQKKIPRVVVACRDPHKKVAGKGIAKLRKAGVEVIEGILEKEALKLNEAFVKSHVKNMPFVALKLAQTLDGKIATVTGRSKWITGKEARRHVHSLRSCYDAVLTGSATVLADDPRLTVRHTMGRNPLRVVLDRTLQLPHTAKIFNGDAPTLLFTSVGSSDTMKLDLLQKNGVEVVHINEKQNGLDLEEVLSVLHAKGILSVFVEAGSRLSASLLRSMLVDKVYIYIAPKLFGGDGLDSFAPLDVHTPDKAFHFHFEAPFFFGEDILLEAYMQ</sequence>
<dbReference type="Pfam" id="PF00383">
    <property type="entry name" value="dCMP_cyt_deam_1"/>
    <property type="match status" value="1"/>
</dbReference>
<dbReference type="EC" id="3.5.4.26" evidence="13"/>
<evidence type="ECO:0000313" key="18">
    <source>
        <dbReference type="EMBL" id="PWW81757.1"/>
    </source>
</evidence>
<dbReference type="PROSITE" id="PS00903">
    <property type="entry name" value="CYT_DCMP_DEAMINASES_1"/>
    <property type="match status" value="1"/>
</dbReference>
<evidence type="ECO:0000313" key="19">
    <source>
        <dbReference type="Proteomes" id="UP000246278"/>
    </source>
</evidence>
<dbReference type="GO" id="GO:0009231">
    <property type="term" value="P:riboflavin biosynthetic process"/>
    <property type="evidence" value="ECO:0007669"/>
    <property type="project" value="UniProtKB-UniPathway"/>
</dbReference>
<evidence type="ECO:0000256" key="16">
    <source>
        <dbReference type="PIRSR" id="PIRSR006769-3"/>
    </source>
</evidence>
<comment type="catalytic activity">
    <reaction evidence="13">
        <text>2,5-diamino-6-hydroxy-4-(5-phosphoribosylamino)-pyrimidine + H2O + H(+) = 5-amino-6-(5-phospho-D-ribosylamino)uracil + NH4(+)</text>
        <dbReference type="Rhea" id="RHEA:21868"/>
        <dbReference type="ChEBI" id="CHEBI:15377"/>
        <dbReference type="ChEBI" id="CHEBI:15378"/>
        <dbReference type="ChEBI" id="CHEBI:28938"/>
        <dbReference type="ChEBI" id="CHEBI:58453"/>
        <dbReference type="ChEBI" id="CHEBI:58614"/>
        <dbReference type="EC" id="3.5.4.26"/>
    </reaction>
</comment>
<dbReference type="AlphaFoldDB" id="A0A317T7I6"/>
<dbReference type="CDD" id="cd01284">
    <property type="entry name" value="Riboflavin_deaminase-reductase"/>
    <property type="match status" value="1"/>
</dbReference>
<feature type="binding site" evidence="15">
    <location>
        <begin position="306"/>
        <end position="312"/>
    </location>
    <ligand>
        <name>NADP(+)</name>
        <dbReference type="ChEBI" id="CHEBI:58349"/>
    </ligand>
</feature>
<evidence type="ECO:0000256" key="1">
    <source>
        <dbReference type="ARBA" id="ARBA00002151"/>
    </source>
</evidence>
<accession>A0A317T7I6</accession>
<dbReference type="RefSeq" id="WP_110023404.1">
    <property type="nucleotide sequence ID" value="NZ_PDNZ01000005.1"/>
</dbReference>
<reference evidence="19" key="1">
    <citation type="submission" date="2017-10" db="EMBL/GenBank/DDBJ databases">
        <authorList>
            <person name="Gaisin V.A."/>
            <person name="Rysina M.S."/>
            <person name="Grouzdev D.S."/>
        </authorList>
    </citation>
    <scope>NUCLEOTIDE SEQUENCE [LARGE SCALE GENOMIC DNA]</scope>
    <source>
        <strain evidence="19">V1</strain>
    </source>
</reference>
<comment type="caution">
    <text evidence="18">The sequence shown here is derived from an EMBL/GenBank/DDBJ whole genome shotgun (WGS) entry which is preliminary data.</text>
</comment>
<dbReference type="PIRSF" id="PIRSF006769">
    <property type="entry name" value="RibD"/>
    <property type="match status" value="1"/>
</dbReference>
<dbReference type="Proteomes" id="UP000246278">
    <property type="component" value="Unassembled WGS sequence"/>
</dbReference>
<comment type="similarity">
    <text evidence="4 13">In the N-terminal section; belongs to the cytidine and deoxycytidylate deaminase family.</text>
</comment>
<dbReference type="InterPro" id="IPR016192">
    <property type="entry name" value="APOBEC/CMP_deaminase_Zn-bd"/>
</dbReference>
<keyword evidence="6 13" id="KW-0686">Riboflavin biosynthesis</keyword>
<feature type="binding site" evidence="16">
    <location>
        <position position="60"/>
    </location>
    <ligand>
        <name>Zn(2+)</name>
        <dbReference type="ChEBI" id="CHEBI:29105"/>
        <note>catalytic</note>
    </ligand>
</feature>
<evidence type="ECO:0000256" key="4">
    <source>
        <dbReference type="ARBA" id="ARBA00005259"/>
    </source>
</evidence>
<evidence type="ECO:0000256" key="11">
    <source>
        <dbReference type="ARBA" id="ARBA00023002"/>
    </source>
</evidence>
<feature type="binding site" evidence="15">
    <location>
        <position position="166"/>
    </location>
    <ligand>
        <name>NADP(+)</name>
        <dbReference type="ChEBI" id="CHEBI:58349"/>
    </ligand>
</feature>
<dbReference type="EMBL" id="PDNZ01000005">
    <property type="protein sequence ID" value="PWW81757.1"/>
    <property type="molecule type" value="Genomic_DNA"/>
</dbReference>
<keyword evidence="11 13" id="KW-0560">Oxidoreductase</keyword>
<evidence type="ECO:0000256" key="12">
    <source>
        <dbReference type="ARBA" id="ARBA00023268"/>
    </source>
</evidence>
<dbReference type="UniPathway" id="UPA00275">
    <property type="reaction ID" value="UER00401"/>
</dbReference>
<keyword evidence="9 13" id="KW-0862">Zinc</keyword>
<dbReference type="InterPro" id="IPR002125">
    <property type="entry name" value="CMP_dCMP_dom"/>
</dbReference>
<comment type="pathway">
    <text evidence="3 13">Cofactor biosynthesis; riboflavin biosynthesis; 5-amino-6-(D-ribitylamino)uracil from GTP: step 3/4.</text>
</comment>
<dbReference type="InterPro" id="IPR011549">
    <property type="entry name" value="RibD_C"/>
</dbReference>
<evidence type="ECO:0000256" key="5">
    <source>
        <dbReference type="ARBA" id="ARBA00007417"/>
    </source>
</evidence>
<dbReference type="FunFam" id="3.40.140.10:FF:000025">
    <property type="entry name" value="Riboflavin biosynthesis protein RibD"/>
    <property type="match status" value="1"/>
</dbReference>
<protein>
    <recommendedName>
        <fullName evidence="13">Riboflavin biosynthesis protein RibD</fullName>
    </recommendedName>
    <domain>
        <recommendedName>
            <fullName evidence="13">Diaminohydroxyphosphoribosylaminopyrimidine deaminase</fullName>
            <shortName evidence="13">DRAP deaminase</shortName>
            <ecNumber evidence="13">3.5.4.26</ecNumber>
        </recommendedName>
        <alternativeName>
            <fullName evidence="13">Riboflavin-specific deaminase</fullName>
        </alternativeName>
    </domain>
    <domain>
        <recommendedName>
            <fullName evidence="13">5-amino-6-(5-phosphoribosylamino)uracil reductase</fullName>
            <ecNumber evidence="13">1.1.1.193</ecNumber>
        </recommendedName>
        <alternativeName>
            <fullName evidence="13">HTP reductase</fullName>
        </alternativeName>
    </domain>
</protein>
<evidence type="ECO:0000256" key="15">
    <source>
        <dbReference type="PIRSR" id="PIRSR006769-2"/>
    </source>
</evidence>
<comment type="function">
    <text evidence="1 13">Converts 2,5-diamino-6-(ribosylamino)-4(3h)-pyrimidinone 5'-phosphate into 5-amino-6-(ribosylamino)-2,4(1h,3h)-pyrimidinedione 5'-phosphate.</text>
</comment>
<dbReference type="PANTHER" id="PTHR38011">
    <property type="entry name" value="DIHYDROFOLATE REDUCTASE FAMILY PROTEIN (AFU_ORTHOLOGUE AFUA_8G06820)"/>
    <property type="match status" value="1"/>
</dbReference>
<comment type="similarity">
    <text evidence="5 13">In the C-terminal section; belongs to the HTP reductase family.</text>
</comment>
<evidence type="ECO:0000256" key="14">
    <source>
        <dbReference type="PIRSR" id="PIRSR006769-1"/>
    </source>
</evidence>
<dbReference type="InterPro" id="IPR050765">
    <property type="entry name" value="Riboflavin_Biosynth_HTPR"/>
</dbReference>
<keyword evidence="19" id="KW-1185">Reference proteome</keyword>
<dbReference type="Pfam" id="PF01872">
    <property type="entry name" value="RibD_C"/>
    <property type="match status" value="1"/>
</dbReference>
<evidence type="ECO:0000256" key="6">
    <source>
        <dbReference type="ARBA" id="ARBA00022619"/>
    </source>
</evidence>
<feature type="binding site" evidence="15">
    <location>
        <position position="219"/>
    </location>
    <ligand>
        <name>substrate</name>
    </ligand>
</feature>
<dbReference type="OrthoDB" id="9800865at2"/>
<dbReference type="InterPro" id="IPR024072">
    <property type="entry name" value="DHFR-like_dom_sf"/>
</dbReference>
<evidence type="ECO:0000256" key="3">
    <source>
        <dbReference type="ARBA" id="ARBA00004910"/>
    </source>
</evidence>
<dbReference type="Gene3D" id="3.40.430.10">
    <property type="entry name" value="Dihydrofolate Reductase, subunit A"/>
    <property type="match status" value="1"/>
</dbReference>
<evidence type="ECO:0000256" key="9">
    <source>
        <dbReference type="ARBA" id="ARBA00022833"/>
    </source>
</evidence>
<dbReference type="GO" id="GO:0050661">
    <property type="term" value="F:NADP binding"/>
    <property type="evidence" value="ECO:0007669"/>
    <property type="project" value="InterPro"/>
</dbReference>
<evidence type="ECO:0000256" key="13">
    <source>
        <dbReference type="PIRNR" id="PIRNR006769"/>
    </source>
</evidence>
<dbReference type="NCBIfam" id="TIGR00227">
    <property type="entry name" value="ribD_Cterm"/>
    <property type="match status" value="1"/>
</dbReference>
<keyword evidence="7 13" id="KW-0479">Metal-binding</keyword>
<dbReference type="NCBIfam" id="TIGR00326">
    <property type="entry name" value="eubact_ribD"/>
    <property type="match status" value="1"/>
</dbReference>